<dbReference type="Proteomes" id="UP001219933">
    <property type="component" value="Chromosome 2"/>
</dbReference>
<evidence type="ECO:0000259" key="9">
    <source>
        <dbReference type="SMART" id="SM01036"/>
    </source>
</evidence>
<dbReference type="Pfam" id="PF23243">
    <property type="entry name" value="HEAT_HEATR1"/>
    <property type="match status" value="1"/>
</dbReference>
<evidence type="ECO:0000256" key="3">
    <source>
        <dbReference type="ARBA" id="ARBA00015399"/>
    </source>
</evidence>
<dbReference type="EMBL" id="CP119878">
    <property type="protein sequence ID" value="WFD34754.1"/>
    <property type="molecule type" value="Genomic_DNA"/>
</dbReference>
<dbReference type="PANTHER" id="PTHR13457:SF1">
    <property type="entry name" value="HEAT REPEAT-CONTAINING PROTEIN 1"/>
    <property type="match status" value="1"/>
</dbReference>
<comment type="subunit">
    <text evidence="8">Component of the ribosomal small subunit (SSU) processome.</text>
</comment>
<dbReference type="GO" id="GO:0030686">
    <property type="term" value="C:90S preribosome"/>
    <property type="evidence" value="ECO:0007669"/>
    <property type="project" value="TreeGrafter"/>
</dbReference>
<dbReference type="SUPFAM" id="SSF48371">
    <property type="entry name" value="ARM repeat"/>
    <property type="match status" value="1"/>
</dbReference>
<dbReference type="GO" id="GO:0032040">
    <property type="term" value="C:small-subunit processome"/>
    <property type="evidence" value="ECO:0007669"/>
    <property type="project" value="TreeGrafter"/>
</dbReference>
<reference evidence="10" key="1">
    <citation type="submission" date="2023-03" db="EMBL/GenBank/DDBJ databases">
        <title>Mating type loci evolution in Malassezia.</title>
        <authorList>
            <person name="Coelho M.A."/>
        </authorList>
    </citation>
    <scope>NUCLEOTIDE SEQUENCE</scope>
    <source>
        <strain evidence="10">CBS 11721</strain>
    </source>
</reference>
<organism evidence="10 11">
    <name type="scientific">Malassezia cuniculi</name>
    <dbReference type="NCBI Taxonomy" id="948313"/>
    <lineage>
        <taxon>Eukaryota</taxon>
        <taxon>Fungi</taxon>
        <taxon>Dikarya</taxon>
        <taxon>Basidiomycota</taxon>
        <taxon>Ustilaginomycotina</taxon>
        <taxon>Malasseziomycetes</taxon>
        <taxon>Malasseziales</taxon>
        <taxon>Malasseziaceae</taxon>
        <taxon>Malassezia</taxon>
    </lineage>
</organism>
<dbReference type="InterPro" id="IPR040191">
    <property type="entry name" value="UTP10"/>
</dbReference>
<evidence type="ECO:0000256" key="6">
    <source>
        <dbReference type="ARBA" id="ARBA00023242"/>
    </source>
</evidence>
<proteinExistence type="inferred from homology"/>
<keyword evidence="4 8" id="KW-0690">Ribosome biogenesis</keyword>
<sequence length="1991" mass="213021">MTSALAAQLAGIQSHNAARLASSAALTKRDSYLFPARVAAEQDYYAVHALGVSGWEQLVHHDDALRHWPHANLLFGDQSIRTDRTTLPESQNAEIDNAVSELLYLIGPVLLSRNAAKVLEWLVRRFRIHEFSTRALLSAFLPYHLTPQFARMLQLLPLEKVPEAKFLEPVKKTGAPLPSRVLIQAAGANADALRLIADVRVPRGMPKGRIHVPFWTATLVQYCLGSPRSKKRNDAETSLAILLPAIVSFVDIAGGEQNALVGAFMVLSAAGAAFSLSSASVRSMLTDTIPRARTPDAGRAAVACAFSLCASPQDAGDVFAGEPLISKAALDALLALDELVGQIERAAATHDIEPFLASLLAAAGARLENERAAALFGDLIDISPAVTERALAALLSPSASAEFGARVRTLAAARQRHPSIFDAAVRVASKQHGEKAVWATVGAVLESQATGAVPAGPAGDAAIWLGMQSNDSGAHQLALGELLAAVDSGKICASDSIVRDAIDNAILSGDSAVLSALYAKGTVILEAIAPAELVDALAVRVRHAETLGPKELKTHVSFLVGTALAADSSLGMRIWREILWPHLITVRSAPKLAAATEAALGTAAQADGELGQLAKAALQESNIEMAAAIAGVMAKHGLDEHVEFLLAQPSASRSGVLALLVLDALLSLDLDRWIPLAYTVVAHMYAHGLLGGADEVDLSRLVHERPTGQTANALGVRLMERIVGRAPQLDVSCLVDVQQRRTPEAQLVLYIYQTLHAPLTSRNVTDACLPVLFRRLGYAALAFLGGVWTGAPHEHRQKRELLGPLASGFTPCSHVAVRLVSIRHAAAMLKTAPKPLDVQTLLPAVLYALQDNEPAIRQGAAALLRAAAALYEGRGDIYAFERVYGDDSAPLQYVDGDTAAAYVSALAADADAFVNDAGYVRAAHLQALAGKGRKETLFRARILCFLMSHAVCWNSTLVRISILEALADVRSSEKLEVALPLVSAALDVSDSSPMWQAYVTHLCRLFDSSAAPLLDGDAWTLFTRALEQPEWQAPLVQVLQNSLYAALPAARRQDAYLALARILASGTARATPEASACLHSLAVPDSVRVAALRSLVDALHSDDEPASKRARGASRDDSIRNAAVVLITVLESMQGASLGASAALVGALFDVVRVAVELHGALIFNAEYMLQLAMQSLCAIFDTLETLPADVAQVVRADTIVGAIKVSSNTQSINHAILLLTRFARLDAELVLHNVMPIFTFVGSTVLQRDDRFTLSVIEQTLRSIVPAFVAALRPKVSGHDIRLALWLETRPLLRIFADASSHIPRHRRHVFFRLLVEVLGADTFLAPVCMLLVDRVMNRVVKSPDDAASLLSLPLGVLRAEPPAVRTAALAQIWGEIHRLSYGASSTFLESSVHTKREHADSHLIPARQALAQVLFVREALASLSPGDTDASLLEPLVWHALVEEGDAFVDVRAAAFRLLPFNSCLDIIEKLMAGKLDLAAAPPQSSTALQAAGIALFADRLERAVPAERAECSERMASICAALAELWRTADTGLAHAALATLHECVATSTKEEHNGLLPLVPTLLCDTAAADETVLSLLGLLATRLGVRALAHVAAYVPFCIHVATNNAEDTVLVAGSLEALAALFGTLPQFVQSYVENVLALLCGADVQALVQARTSNALRAARRRLQDVIVKRMPAGSVVDAVVGVWPTANTRPQLVSLLAVLQQTVREMDRDGVRAQYKRVYRFLLQALDLRRVSKLSAKDIDAVEERSIGAFVALALRLAETQFRPLFLRTYDWAIVDLVDEGDTDGIDARALVFYRVVLALLEHLRGMFTSYYAVVLDNALETLASLARGGKDALWSAVVRSVCVCAQMDEGTFWTAPRATRVTEPLLAQLDRAALDSDLSALLTDTILAVVAAVPDDTCLRSVNTSLLRRARGQVIGSRVLALDMCAALWNAQGVALLGYMPDTVAALSELLDDPDAHAAAAALRLRSAIEKALGEPLDSYLE</sequence>
<dbReference type="InterPro" id="IPR056473">
    <property type="entry name" value="HEAT_Utp10/HEAT1"/>
</dbReference>
<dbReference type="Pfam" id="PF08146">
    <property type="entry name" value="BP28CT"/>
    <property type="match status" value="1"/>
</dbReference>
<dbReference type="InterPro" id="IPR016024">
    <property type="entry name" value="ARM-type_fold"/>
</dbReference>
<protein>
    <recommendedName>
        <fullName evidence="3 8">U3 small nucleolar RNA-associated protein 10</fullName>
    </recommendedName>
</protein>
<keyword evidence="5 8" id="KW-0698">rRNA processing</keyword>
<keyword evidence="7 8" id="KW-0687">Ribonucleoprotein</keyword>
<accession>A0AAF0J6N8</accession>
<evidence type="ECO:0000313" key="11">
    <source>
        <dbReference type="Proteomes" id="UP001219933"/>
    </source>
</evidence>
<dbReference type="GO" id="GO:0000462">
    <property type="term" value="P:maturation of SSU-rRNA from tricistronic rRNA transcript (SSU-rRNA, 5.8S rRNA, LSU-rRNA)"/>
    <property type="evidence" value="ECO:0007669"/>
    <property type="project" value="TreeGrafter"/>
</dbReference>
<gene>
    <name evidence="10" type="primary">UTP10</name>
    <name evidence="10" type="ORF">MCUN1_001598</name>
</gene>
<evidence type="ECO:0000256" key="1">
    <source>
        <dbReference type="ARBA" id="ARBA00004604"/>
    </source>
</evidence>
<evidence type="ECO:0000256" key="5">
    <source>
        <dbReference type="ARBA" id="ARBA00022552"/>
    </source>
</evidence>
<dbReference type="SMART" id="SM01036">
    <property type="entry name" value="BP28CT"/>
    <property type="match status" value="1"/>
</dbReference>
<comment type="subcellular location">
    <subcellularLocation>
        <location evidence="1 8">Nucleus</location>
        <location evidence="1 8">Nucleolus</location>
    </subcellularLocation>
</comment>
<name>A0AAF0J6N8_9BASI</name>
<evidence type="ECO:0000256" key="8">
    <source>
        <dbReference type="RuleBase" id="RU367065"/>
    </source>
</evidence>
<feature type="domain" description="BP28 C-terminal" evidence="9">
    <location>
        <begin position="1716"/>
        <end position="1861"/>
    </location>
</feature>
<dbReference type="GO" id="GO:0045943">
    <property type="term" value="P:positive regulation of transcription by RNA polymerase I"/>
    <property type="evidence" value="ECO:0007669"/>
    <property type="project" value="TreeGrafter"/>
</dbReference>
<evidence type="ECO:0000256" key="7">
    <source>
        <dbReference type="ARBA" id="ARBA00023274"/>
    </source>
</evidence>
<keyword evidence="6 8" id="KW-0539">Nucleus</keyword>
<evidence type="ECO:0000313" key="10">
    <source>
        <dbReference type="EMBL" id="WFD34754.1"/>
    </source>
</evidence>
<dbReference type="PANTHER" id="PTHR13457">
    <property type="entry name" value="BAP28"/>
    <property type="match status" value="1"/>
</dbReference>
<comment type="similarity">
    <text evidence="2 8">Belongs to the HEATR1/UTP10 family.</text>
</comment>
<dbReference type="GO" id="GO:0034455">
    <property type="term" value="C:t-UTP complex"/>
    <property type="evidence" value="ECO:0007669"/>
    <property type="project" value="TreeGrafter"/>
</dbReference>
<evidence type="ECO:0000256" key="4">
    <source>
        <dbReference type="ARBA" id="ARBA00022517"/>
    </source>
</evidence>
<evidence type="ECO:0000256" key="2">
    <source>
        <dbReference type="ARBA" id="ARBA00010559"/>
    </source>
</evidence>
<dbReference type="GO" id="GO:0030515">
    <property type="term" value="F:snoRNA binding"/>
    <property type="evidence" value="ECO:0007669"/>
    <property type="project" value="TreeGrafter"/>
</dbReference>
<comment type="function">
    <text evidence="8">Involved in nucleolar processing of pre-18S ribosomal RNA.</text>
</comment>
<dbReference type="InterPro" id="IPR012954">
    <property type="entry name" value="BP28_C_dom"/>
</dbReference>
<keyword evidence="11" id="KW-1185">Reference proteome</keyword>